<gene>
    <name evidence="1" type="ORF">CFP71_42220</name>
</gene>
<evidence type="ECO:0000313" key="2">
    <source>
        <dbReference type="Proteomes" id="UP000215223"/>
    </source>
</evidence>
<protein>
    <submittedName>
        <fullName evidence="1">Uncharacterized protein</fullName>
    </submittedName>
</protein>
<name>A0A229R8E0_9PSEU</name>
<accession>A0A229R8E0</accession>
<keyword evidence="2" id="KW-1185">Reference proteome</keyword>
<proteinExistence type="predicted"/>
<dbReference type="AlphaFoldDB" id="A0A229R8E0"/>
<sequence length="72" mass="8012">MNSFDKLVADSAIHLGWAPRRDPALEDVVRRIQQLRTSHHLGAVAIANMLTGEGKAAALRTEEFVQFVIDRT</sequence>
<evidence type="ECO:0000313" key="1">
    <source>
        <dbReference type="EMBL" id="OXM42749.1"/>
    </source>
</evidence>
<dbReference type="Proteomes" id="UP000215223">
    <property type="component" value="Unassembled WGS sequence"/>
</dbReference>
<organism evidence="1 2">
    <name type="scientific">Amycolatopsis thailandensis</name>
    <dbReference type="NCBI Taxonomy" id="589330"/>
    <lineage>
        <taxon>Bacteria</taxon>
        <taxon>Bacillati</taxon>
        <taxon>Actinomycetota</taxon>
        <taxon>Actinomycetes</taxon>
        <taxon>Pseudonocardiales</taxon>
        <taxon>Pseudonocardiaceae</taxon>
        <taxon>Amycolatopsis</taxon>
    </lineage>
</organism>
<dbReference type="EMBL" id="NMQT01000269">
    <property type="protein sequence ID" value="OXM42749.1"/>
    <property type="molecule type" value="Genomic_DNA"/>
</dbReference>
<dbReference type="RefSeq" id="WP_093939443.1">
    <property type="nucleotide sequence ID" value="NZ_NMQT01000269.1"/>
</dbReference>
<comment type="caution">
    <text evidence="1">The sequence shown here is derived from an EMBL/GenBank/DDBJ whole genome shotgun (WGS) entry which is preliminary data.</text>
</comment>
<reference evidence="1 2" key="1">
    <citation type="submission" date="2017-07" db="EMBL/GenBank/DDBJ databases">
        <title>Amycolatopsis thailandensis Genome sequencing and assembly.</title>
        <authorList>
            <person name="Kaur N."/>
            <person name="Mayilraj S."/>
        </authorList>
    </citation>
    <scope>NUCLEOTIDE SEQUENCE [LARGE SCALE GENOMIC DNA]</scope>
    <source>
        <strain evidence="1 2">JCM 16380</strain>
    </source>
</reference>